<reference evidence="2" key="1">
    <citation type="journal article" date="2016" name="Nat. Biotechnol.">
        <title>Sequencing wild and cultivated cassava and related species reveals extensive interspecific hybridization and genetic diversity.</title>
        <authorList>
            <person name="Bredeson J.V."/>
            <person name="Lyons J.B."/>
            <person name="Prochnik S.E."/>
            <person name="Wu G.A."/>
            <person name="Ha C.M."/>
            <person name="Edsinger-Gonzales E."/>
            <person name="Grimwood J."/>
            <person name="Schmutz J."/>
            <person name="Rabbi I.Y."/>
            <person name="Egesi C."/>
            <person name="Nauluvula P."/>
            <person name="Lebot V."/>
            <person name="Ndunguru J."/>
            <person name="Mkamilo G."/>
            <person name="Bart R.S."/>
            <person name="Setter T.L."/>
            <person name="Gleadow R.M."/>
            <person name="Kulakow P."/>
            <person name="Ferguson M.E."/>
            <person name="Rounsley S."/>
            <person name="Rokhsar D.S."/>
        </authorList>
    </citation>
    <scope>NUCLEOTIDE SEQUENCE [LARGE SCALE GENOMIC DNA]</scope>
    <source>
        <strain evidence="2">cv. AM560-2</strain>
    </source>
</reference>
<name>A0ACB7GGJ7_MANES</name>
<dbReference type="EMBL" id="CM004400">
    <property type="protein sequence ID" value="KAG8638994.1"/>
    <property type="molecule type" value="Genomic_DNA"/>
</dbReference>
<comment type="caution">
    <text evidence="1">The sequence shown here is derived from an EMBL/GenBank/DDBJ whole genome shotgun (WGS) entry which is preliminary data.</text>
</comment>
<evidence type="ECO:0000313" key="1">
    <source>
        <dbReference type="EMBL" id="KAG8638994.1"/>
    </source>
</evidence>
<sequence>MLYNSYLYILLSFPPTLVLKIMALLKTRSPKLSISRSVARIRISSPSLCGKPTSNSVDNDQTIEFLGIGMEEFVGEDGHRNGNKVMVLVDFSPEAKGALEWALSHTVQSQDTIVLLYVGKPSNFSKGPECKLKGNLRAYELLHSMKNVCQRKRPGVQVEVAISEGKEKGPMVVEEAKQQRVSLLVLGQRKRSIIWRLKKLWRGQGKGGGAVEYCIQKSSCMTIAVRRKGKKLGGYLITTKRHKNFWLLA</sequence>
<proteinExistence type="predicted"/>
<evidence type="ECO:0000313" key="2">
    <source>
        <dbReference type="Proteomes" id="UP000091857"/>
    </source>
</evidence>
<gene>
    <name evidence="1" type="ORF">MANES_14G088600v8</name>
</gene>
<accession>A0ACB7GGJ7</accession>
<organism evidence="1 2">
    <name type="scientific">Manihot esculenta</name>
    <name type="common">Cassava</name>
    <name type="synonym">Jatropha manihot</name>
    <dbReference type="NCBI Taxonomy" id="3983"/>
    <lineage>
        <taxon>Eukaryota</taxon>
        <taxon>Viridiplantae</taxon>
        <taxon>Streptophyta</taxon>
        <taxon>Embryophyta</taxon>
        <taxon>Tracheophyta</taxon>
        <taxon>Spermatophyta</taxon>
        <taxon>Magnoliopsida</taxon>
        <taxon>eudicotyledons</taxon>
        <taxon>Gunneridae</taxon>
        <taxon>Pentapetalae</taxon>
        <taxon>rosids</taxon>
        <taxon>fabids</taxon>
        <taxon>Malpighiales</taxon>
        <taxon>Euphorbiaceae</taxon>
        <taxon>Crotonoideae</taxon>
        <taxon>Manihoteae</taxon>
        <taxon>Manihot</taxon>
    </lineage>
</organism>
<dbReference type="Proteomes" id="UP000091857">
    <property type="component" value="Chromosome 14"/>
</dbReference>
<protein>
    <submittedName>
        <fullName evidence="1">Uncharacterized protein</fullName>
    </submittedName>
</protein>
<keyword evidence="2" id="KW-1185">Reference proteome</keyword>